<evidence type="ECO:0000256" key="1">
    <source>
        <dbReference type="ARBA" id="ARBA00009320"/>
    </source>
</evidence>
<dbReference type="PANTHER" id="PTHR42743">
    <property type="entry name" value="AMINO-ACID AMINOTRANSFERASE"/>
    <property type="match status" value="1"/>
</dbReference>
<dbReference type="GO" id="GO:0008483">
    <property type="term" value="F:transaminase activity"/>
    <property type="evidence" value="ECO:0007669"/>
    <property type="project" value="UniProtKB-KW"/>
</dbReference>
<evidence type="ECO:0000313" key="3">
    <source>
        <dbReference type="EMBL" id="GEK93044.1"/>
    </source>
</evidence>
<dbReference type="PANTHER" id="PTHR42743:SF2">
    <property type="entry name" value="AMINODEOXYCHORISMATE LYASE"/>
    <property type="match status" value="1"/>
</dbReference>
<keyword evidence="3" id="KW-0808">Transferase</keyword>
<evidence type="ECO:0000313" key="4">
    <source>
        <dbReference type="Proteomes" id="UP000321230"/>
    </source>
</evidence>
<evidence type="ECO:0000256" key="2">
    <source>
        <dbReference type="ARBA" id="ARBA00014472"/>
    </source>
</evidence>
<dbReference type="Gene3D" id="3.20.10.10">
    <property type="entry name" value="D-amino Acid Aminotransferase, subunit A, domain 2"/>
    <property type="match status" value="1"/>
</dbReference>
<comment type="caution">
    <text evidence="3">The sequence shown here is derived from an EMBL/GenBank/DDBJ whole genome shotgun (WGS) entry which is preliminary data.</text>
</comment>
<dbReference type="InterPro" id="IPR001544">
    <property type="entry name" value="Aminotrans_IV"/>
</dbReference>
<dbReference type="InterPro" id="IPR043131">
    <property type="entry name" value="BCAT-like_N"/>
</dbReference>
<dbReference type="InterPro" id="IPR043132">
    <property type="entry name" value="BCAT-like_C"/>
</dbReference>
<dbReference type="GO" id="GO:0008696">
    <property type="term" value="F:4-amino-4-deoxychorismate lyase activity"/>
    <property type="evidence" value="ECO:0007669"/>
    <property type="project" value="TreeGrafter"/>
</dbReference>
<dbReference type="AlphaFoldDB" id="A0A511AXX9"/>
<reference evidence="3 4" key="1">
    <citation type="submission" date="2019-07" db="EMBL/GenBank/DDBJ databases">
        <title>Whole genome shotgun sequence of Gluconobacter wancherniae NBRC 103581.</title>
        <authorList>
            <person name="Hosoyama A."/>
            <person name="Uohara A."/>
            <person name="Ohji S."/>
            <person name="Ichikawa N."/>
        </authorList>
    </citation>
    <scope>NUCLEOTIDE SEQUENCE [LARGE SCALE GENOMIC DNA]</scope>
    <source>
        <strain evidence="3 4">NBRC 103581</strain>
    </source>
</reference>
<gene>
    <name evidence="3" type="ORF">GWA01_08140</name>
</gene>
<dbReference type="GO" id="GO:0008153">
    <property type="term" value="P:4-aminobenzoate biosynthetic process"/>
    <property type="evidence" value="ECO:0007669"/>
    <property type="project" value="TreeGrafter"/>
</dbReference>
<proteinExistence type="inferred from homology"/>
<keyword evidence="3" id="KW-0032">Aminotransferase</keyword>
<dbReference type="GO" id="GO:0005829">
    <property type="term" value="C:cytosol"/>
    <property type="evidence" value="ECO:0007669"/>
    <property type="project" value="TreeGrafter"/>
</dbReference>
<dbReference type="Proteomes" id="UP000321230">
    <property type="component" value="Unassembled WGS sequence"/>
</dbReference>
<protein>
    <recommendedName>
        <fullName evidence="2">Probable branched-chain-amino-acid aminotransferase</fullName>
    </recommendedName>
</protein>
<dbReference type="SUPFAM" id="SSF56752">
    <property type="entry name" value="D-aminoacid aminotransferase-like PLP-dependent enzymes"/>
    <property type="match status" value="1"/>
</dbReference>
<dbReference type="RefSeq" id="WP_146794274.1">
    <property type="nucleotide sequence ID" value="NZ_BARC01000004.1"/>
</dbReference>
<name>A0A511AXX9_9PROT</name>
<dbReference type="EMBL" id="BJUZ01000001">
    <property type="protein sequence ID" value="GEK93044.1"/>
    <property type="molecule type" value="Genomic_DNA"/>
</dbReference>
<dbReference type="InterPro" id="IPR050571">
    <property type="entry name" value="Class-IV_PLP-Dep_Aminotrnsfr"/>
</dbReference>
<organism evidence="3 4">
    <name type="scientific">Gluconobacter wancherniae NBRC 103581</name>
    <dbReference type="NCBI Taxonomy" id="656744"/>
    <lineage>
        <taxon>Bacteria</taxon>
        <taxon>Pseudomonadati</taxon>
        <taxon>Pseudomonadota</taxon>
        <taxon>Alphaproteobacteria</taxon>
        <taxon>Acetobacterales</taxon>
        <taxon>Acetobacteraceae</taxon>
        <taxon>Gluconobacter</taxon>
    </lineage>
</organism>
<dbReference type="OrthoDB" id="9805628at2"/>
<comment type="similarity">
    <text evidence="1">Belongs to the class-IV pyridoxal-phosphate-dependent aminotransferase family.</text>
</comment>
<accession>A0A511AXX9</accession>
<keyword evidence="4" id="KW-1185">Reference proteome</keyword>
<sequence>MKNFTWINGEILSYLDAKINVNDRGFLLGDGLFETMRVVNKKIPHLRLHLSRLEKGCSTLFFPFPEKILLKKGIEEILKINVINNGSLRLTITRGDGPRGIIPSGDTNLTIILQVFDETKTILSPIKLVISRYFRDGRSPLSVVKTTNYLPSILSRIEAKNKNYDDALLLGHTGSIAEATAANIVFLKNNILVTPPLLDGPLPGTSRGRLLKAGLCKEISVKPEELPSIQGAWLINALSIAPVTAINNLSIRQSPHKGEIIKDYLFSDIK</sequence>
<dbReference type="InterPro" id="IPR036038">
    <property type="entry name" value="Aminotransferase-like"/>
</dbReference>
<dbReference type="Pfam" id="PF01063">
    <property type="entry name" value="Aminotran_4"/>
    <property type="match status" value="1"/>
</dbReference>
<dbReference type="Gene3D" id="3.30.470.10">
    <property type="match status" value="1"/>
</dbReference>